<organism evidence="1 2">
    <name type="scientific">Cohnella cellulosilytica</name>
    <dbReference type="NCBI Taxonomy" id="986710"/>
    <lineage>
        <taxon>Bacteria</taxon>
        <taxon>Bacillati</taxon>
        <taxon>Bacillota</taxon>
        <taxon>Bacilli</taxon>
        <taxon>Bacillales</taxon>
        <taxon>Paenibacillaceae</taxon>
        <taxon>Cohnella</taxon>
    </lineage>
</organism>
<accession>A0ABW2FLX1</accession>
<dbReference type="SUPFAM" id="SSF52540">
    <property type="entry name" value="P-loop containing nucleoside triphosphate hydrolases"/>
    <property type="match status" value="1"/>
</dbReference>
<sequence length="169" mass="19993">MKIRIIGSCGSGKSTIAKELSEKYEIPYYEIDNMIWDRSSDNLRFPEEVRDLTFSVVINSDAWIVEGVQYKDWTLDSIGKADMVFLLNPNVFVRDYRIIKRFILSRLGVRPWNYKQSLRNLGKMIMKWNHQYEVKTVIELVKKCGKEPIIIKNKREIINRIAKYLSVNR</sequence>
<keyword evidence="2" id="KW-1185">Reference proteome</keyword>
<evidence type="ECO:0008006" key="3">
    <source>
        <dbReference type="Google" id="ProtNLM"/>
    </source>
</evidence>
<evidence type="ECO:0000313" key="2">
    <source>
        <dbReference type="Proteomes" id="UP001596378"/>
    </source>
</evidence>
<gene>
    <name evidence="1" type="ORF">ACFQMJ_29985</name>
</gene>
<dbReference type="PANTHER" id="PTHR37816">
    <property type="entry name" value="YALI0E33011P"/>
    <property type="match status" value="1"/>
</dbReference>
<dbReference type="PANTHER" id="PTHR37816:SF2">
    <property type="entry name" value="DNA TOPOLOGY MODULATION PROTEIN FLAR-RELATED PROTEIN"/>
    <property type="match status" value="1"/>
</dbReference>
<dbReference type="EMBL" id="JBHTAI010000026">
    <property type="protein sequence ID" value="MFC7152788.1"/>
    <property type="molecule type" value="Genomic_DNA"/>
</dbReference>
<name>A0ABW2FLX1_9BACL</name>
<proteinExistence type="predicted"/>
<protein>
    <recommendedName>
        <fullName evidence="3">Adenylate kinase family enzyme</fullName>
    </recommendedName>
</protein>
<dbReference type="Gene3D" id="3.40.50.300">
    <property type="entry name" value="P-loop containing nucleotide triphosphate hydrolases"/>
    <property type="match status" value="1"/>
</dbReference>
<evidence type="ECO:0000313" key="1">
    <source>
        <dbReference type="EMBL" id="MFC7152788.1"/>
    </source>
</evidence>
<dbReference type="InterPro" id="IPR027417">
    <property type="entry name" value="P-loop_NTPase"/>
</dbReference>
<dbReference type="Proteomes" id="UP001596378">
    <property type="component" value="Unassembled WGS sequence"/>
</dbReference>
<comment type="caution">
    <text evidence="1">The sequence shown here is derived from an EMBL/GenBank/DDBJ whole genome shotgun (WGS) entry which is preliminary data.</text>
</comment>
<dbReference type="RefSeq" id="WP_378050927.1">
    <property type="nucleotide sequence ID" value="NZ_JBHMDN010000031.1"/>
</dbReference>
<dbReference type="InterPro" id="IPR052922">
    <property type="entry name" value="Cytidylate_Kinase-2"/>
</dbReference>
<reference evidence="2" key="1">
    <citation type="journal article" date="2019" name="Int. J. Syst. Evol. Microbiol.">
        <title>The Global Catalogue of Microorganisms (GCM) 10K type strain sequencing project: providing services to taxonomists for standard genome sequencing and annotation.</title>
        <authorList>
            <consortium name="The Broad Institute Genomics Platform"/>
            <consortium name="The Broad Institute Genome Sequencing Center for Infectious Disease"/>
            <person name="Wu L."/>
            <person name="Ma J."/>
        </authorList>
    </citation>
    <scope>NUCLEOTIDE SEQUENCE [LARGE SCALE GENOMIC DNA]</scope>
    <source>
        <strain evidence="2">KCTC 12907</strain>
    </source>
</reference>